<evidence type="ECO:0000313" key="1">
    <source>
        <dbReference type="EMBL" id="PVA05250.1"/>
    </source>
</evidence>
<protein>
    <submittedName>
        <fullName evidence="1">Uncharacterized protein</fullName>
    </submittedName>
</protein>
<proteinExistence type="predicted"/>
<dbReference type="EMBL" id="QCYG01000013">
    <property type="protein sequence ID" value="PVA05250.1"/>
    <property type="molecule type" value="Genomic_DNA"/>
</dbReference>
<name>A0A2T7FSV2_9RHOB</name>
<evidence type="ECO:0000313" key="2">
    <source>
        <dbReference type="Proteomes" id="UP000244817"/>
    </source>
</evidence>
<sequence>MTKPLDQHAPLDLPEPSKVIFDQLLQTHKKVEGLYPLIDLLTRPDDQREALGERLASLLRELIETQQTYQAQHAEMTKAFTELSRQTETLTNTMQDRLVRQEKKMSQLMKMLGHPID</sequence>
<gene>
    <name evidence="1" type="ORF">DC363_16260</name>
</gene>
<organism evidence="1 2">
    <name type="scientific">Thalassorhabdomicrobium marinisediminis</name>
    <dbReference type="NCBI Taxonomy" id="2170577"/>
    <lineage>
        <taxon>Bacteria</taxon>
        <taxon>Pseudomonadati</taxon>
        <taxon>Pseudomonadota</taxon>
        <taxon>Alphaproteobacteria</taxon>
        <taxon>Rhodobacterales</taxon>
        <taxon>Paracoccaceae</taxon>
        <taxon>Thalassorhabdomicrobium</taxon>
    </lineage>
</organism>
<dbReference type="Proteomes" id="UP000244817">
    <property type="component" value="Unassembled WGS sequence"/>
</dbReference>
<dbReference type="AlphaFoldDB" id="A0A2T7FSV2"/>
<reference evidence="1 2" key="1">
    <citation type="submission" date="2018-04" db="EMBL/GenBank/DDBJ databases">
        <title>Pelagivirga bohaiensis gen. nov., sp. nov., a bacterium isolated from the Bohai Sea.</title>
        <authorList>
            <person name="Ji X."/>
        </authorList>
    </citation>
    <scope>NUCLEOTIDE SEQUENCE [LARGE SCALE GENOMIC DNA]</scope>
    <source>
        <strain evidence="1 2">BH-SD16</strain>
    </source>
</reference>
<accession>A0A2T7FSV2</accession>
<keyword evidence="2" id="KW-1185">Reference proteome</keyword>
<comment type="caution">
    <text evidence="1">The sequence shown here is derived from an EMBL/GenBank/DDBJ whole genome shotgun (WGS) entry which is preliminary data.</text>
</comment>